<feature type="domain" description="ZU5" evidence="1">
    <location>
        <begin position="49"/>
        <end position="175"/>
    </location>
</feature>
<gene>
    <name evidence="2" type="ORF">WAE58_20790</name>
</gene>
<keyword evidence="3" id="KW-1185">Reference proteome</keyword>
<evidence type="ECO:0000259" key="1">
    <source>
        <dbReference type="PROSITE" id="PS51145"/>
    </source>
</evidence>
<reference evidence="2 3" key="1">
    <citation type="submission" date="2024-03" db="EMBL/GenBank/DDBJ databases">
        <title>Sequence of Lycoming College Course Isolates.</title>
        <authorList>
            <person name="Plotts O."/>
            <person name="Newman J."/>
        </authorList>
    </citation>
    <scope>NUCLEOTIDE SEQUENCE [LARGE SCALE GENOMIC DNA]</scope>
    <source>
        <strain evidence="2 3">CJB-3</strain>
    </source>
</reference>
<dbReference type="InterPro" id="IPR000906">
    <property type="entry name" value="ZU5_dom"/>
</dbReference>
<dbReference type="Proteomes" id="UP001378956">
    <property type="component" value="Unassembled WGS sequence"/>
</dbReference>
<comment type="caution">
    <text evidence="2">The sequence shown here is derived from an EMBL/GenBank/DDBJ whole genome shotgun (WGS) entry which is preliminary data.</text>
</comment>
<sequence>MKINNSDNLCLLLLLIVTISLPSCKKSPKKPDQEAFTAVKTIKGATIGDAIKKTIGAEGGSFSLPDGSITINIPAGALTNNTEFSIQEIEKNLAISTGRVYRFLPENLTFKKPVDVVLKYSDSDTDGTTSDFLYLVYQDNQGFWHPLINSTVNPSSRSLKVTTTHFSDWSLIREVHLSSSKKELAAGEECTLSTYIHDYSMNDLLGENKPVRSNQVVSWKVINGVGSITGGNNASVTYKAPASIDKSATAIIELTLQNLVSKSNPSRPGKSGMVIIRKELTLLPNEFIKWTASGIEHNSIFYSAGVFNGETIIATTSTSGGLSIHLNGAKEGTYDLGDMQKPSKAAITLTQDNKNYISSYTECSTGKRIYANGSITITKFEDKPNGIIEGHFSATPYNYTNCTQTNRKTEGSFKILRGN</sequence>
<dbReference type="EMBL" id="JBBEUB010000008">
    <property type="protein sequence ID" value="MEJ2904895.1"/>
    <property type="molecule type" value="Genomic_DNA"/>
</dbReference>
<dbReference type="Gene3D" id="2.60.220.30">
    <property type="match status" value="1"/>
</dbReference>
<dbReference type="InterPro" id="IPR046219">
    <property type="entry name" value="DUF6252"/>
</dbReference>
<protein>
    <submittedName>
        <fullName evidence="2">DUF6252 family protein</fullName>
    </submittedName>
</protein>
<dbReference type="PROSITE" id="PS51145">
    <property type="entry name" value="ZU5"/>
    <property type="match status" value="1"/>
</dbReference>
<proteinExistence type="predicted"/>
<dbReference type="RefSeq" id="WP_337717406.1">
    <property type="nucleotide sequence ID" value="NZ_JBBEUB010000008.1"/>
</dbReference>
<accession>A0ABU8NRL9</accession>
<name>A0ABU8NRL9_9SPHI</name>
<evidence type="ECO:0000313" key="3">
    <source>
        <dbReference type="Proteomes" id="UP001378956"/>
    </source>
</evidence>
<dbReference type="Pfam" id="PF19765">
    <property type="entry name" value="DUF6252"/>
    <property type="match status" value="1"/>
</dbReference>
<organism evidence="2 3">
    <name type="scientific">Pedobacter panaciterrae</name>
    <dbReference type="NCBI Taxonomy" id="363849"/>
    <lineage>
        <taxon>Bacteria</taxon>
        <taxon>Pseudomonadati</taxon>
        <taxon>Bacteroidota</taxon>
        <taxon>Sphingobacteriia</taxon>
        <taxon>Sphingobacteriales</taxon>
        <taxon>Sphingobacteriaceae</taxon>
        <taxon>Pedobacter</taxon>
    </lineage>
</organism>
<evidence type="ECO:0000313" key="2">
    <source>
        <dbReference type="EMBL" id="MEJ2904895.1"/>
    </source>
</evidence>